<dbReference type="AlphaFoldDB" id="A0A6J7ENA3"/>
<organism evidence="2">
    <name type="scientific">freshwater metagenome</name>
    <dbReference type="NCBI Taxonomy" id="449393"/>
    <lineage>
        <taxon>unclassified sequences</taxon>
        <taxon>metagenomes</taxon>
        <taxon>ecological metagenomes</taxon>
    </lineage>
</organism>
<name>A0A6J7ENA3_9ZZZZ</name>
<protein>
    <submittedName>
        <fullName evidence="2">Unannotated protein</fullName>
    </submittedName>
</protein>
<dbReference type="EMBL" id="CAFBLQ010000214">
    <property type="protein sequence ID" value="CAB4882700.1"/>
    <property type="molecule type" value="Genomic_DNA"/>
</dbReference>
<proteinExistence type="predicted"/>
<accession>A0A6J7ENA3</accession>
<gene>
    <name evidence="2" type="ORF">UFOPK3423_01510</name>
</gene>
<evidence type="ECO:0000256" key="1">
    <source>
        <dbReference type="SAM" id="MobiDB-lite"/>
    </source>
</evidence>
<feature type="region of interest" description="Disordered" evidence="1">
    <location>
        <begin position="61"/>
        <end position="119"/>
    </location>
</feature>
<evidence type="ECO:0000313" key="2">
    <source>
        <dbReference type="EMBL" id="CAB4882700.1"/>
    </source>
</evidence>
<sequence length="268" mass="29961">MVAESITEPVRAGGERGELVELRVAESGDLLPRGMRGEGARKALPAHARLEPVGELWIVEPPRQPQPNEQVGSAAVRERCPQHRDQRSSQRGVTERHATLERDRHAGLGEDPFDQRSGRLRIGQRHRDVLGSDAAGDRFARSLGQQLKLGALAAAIEQGDRIARIRALAGRFEERALEVVQRRARLRLIVLGERRQPLVTVGNRGEVPESPGAGAVEIIAIVFVRQRDRHRRDPGQRLDNVQLDRRQVVESVEENRPFCPAARLLEQR</sequence>
<feature type="compositionally biased region" description="Basic and acidic residues" evidence="1">
    <location>
        <begin position="76"/>
        <end position="117"/>
    </location>
</feature>
<reference evidence="2" key="1">
    <citation type="submission" date="2020-05" db="EMBL/GenBank/DDBJ databases">
        <authorList>
            <person name="Chiriac C."/>
            <person name="Salcher M."/>
            <person name="Ghai R."/>
            <person name="Kavagutti S V."/>
        </authorList>
    </citation>
    <scope>NUCLEOTIDE SEQUENCE</scope>
</reference>